<keyword evidence="5 10" id="KW-0732">Signal</keyword>
<keyword evidence="8" id="KW-1015">Disulfide bond</keyword>
<dbReference type="VEuPathDB" id="FungiDB:FOZG_17894"/>
<dbReference type="PANTHER" id="PTHR33938">
    <property type="entry name" value="FERULOYL ESTERASE B-RELATED"/>
    <property type="match status" value="1"/>
</dbReference>
<accession>W9JD71</accession>
<evidence type="ECO:0000256" key="3">
    <source>
        <dbReference type="ARBA" id="ARBA00022651"/>
    </source>
</evidence>
<dbReference type="GO" id="GO:0046872">
    <property type="term" value="F:metal ion binding"/>
    <property type="evidence" value="ECO:0007669"/>
    <property type="project" value="UniProtKB-KW"/>
</dbReference>
<keyword evidence="3" id="KW-0119">Carbohydrate metabolism</keyword>
<evidence type="ECO:0000256" key="6">
    <source>
        <dbReference type="ARBA" id="ARBA00022801"/>
    </source>
</evidence>
<proteinExistence type="inferred from homology"/>
<evidence type="ECO:0000256" key="10">
    <source>
        <dbReference type="RuleBase" id="RU361238"/>
    </source>
</evidence>
<dbReference type="GO" id="GO:0030600">
    <property type="term" value="F:feruloyl esterase activity"/>
    <property type="evidence" value="ECO:0007669"/>
    <property type="project" value="UniProtKB-EC"/>
</dbReference>
<dbReference type="PANTHER" id="PTHR33938:SF15">
    <property type="entry name" value="FERULOYL ESTERASE B-RELATED"/>
    <property type="match status" value="1"/>
</dbReference>
<dbReference type="Pfam" id="PF07519">
    <property type="entry name" value="Tannase"/>
    <property type="match status" value="1"/>
</dbReference>
<keyword evidence="4" id="KW-0479">Metal-binding</keyword>
<keyword evidence="3" id="KW-0624">Polysaccharide degradation</keyword>
<dbReference type="SUPFAM" id="SSF53474">
    <property type="entry name" value="alpha/beta-Hydrolases"/>
    <property type="match status" value="1"/>
</dbReference>
<feature type="signal peptide" evidence="10">
    <location>
        <begin position="1"/>
        <end position="19"/>
    </location>
</feature>
<dbReference type="Proteomes" id="UP000030766">
    <property type="component" value="Unassembled WGS sequence"/>
</dbReference>
<feature type="chain" id="PRO_5041034240" description="Carboxylic ester hydrolase" evidence="10">
    <location>
        <begin position="20"/>
        <end position="593"/>
    </location>
</feature>
<reference evidence="11" key="1">
    <citation type="submission" date="2011-06" db="EMBL/GenBank/DDBJ databases">
        <title>The Genome Sequence of Fusarium oxysporum Fo47.</title>
        <authorList>
            <consortium name="The Broad Institute Genome Sequencing Platform"/>
            <person name="Ma L.-J."/>
            <person name="Gale L.R."/>
            <person name="Schwartz D.C."/>
            <person name="Zhou S."/>
            <person name="Corby-Kistler H."/>
            <person name="Young S.K."/>
            <person name="Zeng Q."/>
            <person name="Gargeya S."/>
            <person name="Fitzgerald M."/>
            <person name="Haas B."/>
            <person name="Abouelleil A."/>
            <person name="Alvarado L."/>
            <person name="Arachchi H.M."/>
            <person name="Berlin A."/>
            <person name="Brown A."/>
            <person name="Chapman S.B."/>
            <person name="Chen Z."/>
            <person name="Dunbar C."/>
            <person name="Freedman E."/>
            <person name="Gearin G."/>
            <person name="Gellesch M."/>
            <person name="Goldberg J."/>
            <person name="Griggs A."/>
            <person name="Gujja S."/>
            <person name="Heiman D."/>
            <person name="Howarth C."/>
            <person name="Larson L."/>
            <person name="Lui A."/>
            <person name="MacDonald P.J.P."/>
            <person name="Mehta T."/>
            <person name="Montmayeur A."/>
            <person name="Murphy C."/>
            <person name="Neiman D."/>
            <person name="Pearson M."/>
            <person name="Priest M."/>
            <person name="Roberts A."/>
            <person name="Saif S."/>
            <person name="Shea T."/>
            <person name="Shenoy N."/>
            <person name="Sisk P."/>
            <person name="Stolte C."/>
            <person name="Sykes S."/>
            <person name="Wortman J."/>
            <person name="Nusbaum C."/>
            <person name="Birren B."/>
        </authorList>
    </citation>
    <scope>NUCLEOTIDE SEQUENCE [LARGE SCALE GENOMIC DNA]</scope>
    <source>
        <strain evidence="11">Fo47</strain>
    </source>
</reference>
<sequence length="593" mass="65787">MIFKQVLLVLSSLCLACSGSPLDQMHRALGNLFKDHANTTIIQVRHFDPDEYMLPIDPGSGQQKIIPIATNGATVVKLFVRTTGPAPAEPDPFSGTDVGVELWFPDPDTWTSRIINFVDDAFQGSPFVTLPDMSGLPMYPTIQYSEWASKMGFVAAISNGGHFSRYPFPSWYLPSVNTSYLLTADNQYNDEGWKNFAYQGNHIMAEVSKQISKEYYGKSHNSAYLAGCSTGGRQVYQIAQDIPEDYDGYLVSAPSFNGSYFYGSIAYDNIVVNNDLVPINETISEIQLEIVSQKAVAHHDTVITGQHDGYITEWQHNDYDPTKDPSVLRLEDGGHCNETWALSLTQAKALNKIWYGVTVDGSVPDVAEDNGMNLVRPTNQLYWGKARGSQLQFVNTLCQVPGLVWPLLFLNRTLGDPGYFEGGQNVWKDFSYKQFADYVKKAAEEDIDKKHLYNMDILNPDLRKIQSLGKKILVYHGTADYTSPVGHVALYYEESAEYTGGMIKTADFHRVFFVPGMTHCSLTSNQAGQAAIPFPSALELIGKLVAWVETGVAPDHIMATTPDEKKSRPICPYPKLPKYDGVGDVNSATSFSC</sequence>
<evidence type="ECO:0000256" key="8">
    <source>
        <dbReference type="ARBA" id="ARBA00023157"/>
    </source>
</evidence>
<evidence type="ECO:0000256" key="5">
    <source>
        <dbReference type="ARBA" id="ARBA00022729"/>
    </source>
</evidence>
<keyword evidence="3" id="KW-0858">Xylan degradation</keyword>
<keyword evidence="7" id="KW-0106">Calcium</keyword>
<comment type="similarity">
    <text evidence="1 10">Belongs to the tannase family.</text>
</comment>
<dbReference type="EC" id="3.1.1.-" evidence="10"/>
<comment type="catalytic activity">
    <reaction evidence="9">
        <text>feruloyl-polysaccharide + H2O = ferulate + polysaccharide.</text>
        <dbReference type="EC" id="3.1.1.73"/>
    </reaction>
</comment>
<keyword evidence="6 10" id="KW-0378">Hydrolase</keyword>
<gene>
    <name evidence="11" type="ORF">FOZG_17894</name>
</gene>
<evidence type="ECO:0000256" key="1">
    <source>
        <dbReference type="ARBA" id="ARBA00006249"/>
    </source>
</evidence>
<keyword evidence="2" id="KW-0719">Serine esterase</keyword>
<evidence type="ECO:0000256" key="4">
    <source>
        <dbReference type="ARBA" id="ARBA00022723"/>
    </source>
</evidence>
<dbReference type="InterPro" id="IPR011118">
    <property type="entry name" value="Tannase/feruloyl_esterase"/>
</dbReference>
<evidence type="ECO:0000256" key="7">
    <source>
        <dbReference type="ARBA" id="ARBA00022837"/>
    </source>
</evidence>
<evidence type="ECO:0000256" key="2">
    <source>
        <dbReference type="ARBA" id="ARBA00022487"/>
    </source>
</evidence>
<reference evidence="11" key="2">
    <citation type="submission" date="2012-06" db="EMBL/GenBank/DDBJ databases">
        <title>Annotation of the Genome Sequence of Fusarium oxysporum Fo47.</title>
        <authorList>
            <consortium name="The Broad Institute Genomics Platform"/>
            <person name="Ma L.-J."/>
            <person name="Corby-Kistler H."/>
            <person name="Broz K."/>
            <person name="Gale L.R."/>
            <person name="Jonkers W."/>
            <person name="O'Donnell K."/>
            <person name="Ploetz R."/>
            <person name="Steinberg C."/>
            <person name="Schwartz D.C."/>
            <person name="VanEtten H."/>
            <person name="Zhou S."/>
            <person name="Young S.K."/>
            <person name="Zeng Q."/>
            <person name="Gargeya S."/>
            <person name="Fitzgerald M."/>
            <person name="Abouelleil A."/>
            <person name="Alvarado L."/>
            <person name="Chapman S.B."/>
            <person name="Gainer-Dewar J."/>
            <person name="Goldberg J."/>
            <person name="Griggs A."/>
            <person name="Gujja S."/>
            <person name="Hansen M."/>
            <person name="Howarth C."/>
            <person name="Imamovic A."/>
            <person name="Ireland A."/>
            <person name="Larimer J."/>
            <person name="McCowan C."/>
            <person name="Murphy C."/>
            <person name="Pearson M."/>
            <person name="Poon T.W."/>
            <person name="Priest M."/>
            <person name="Roberts A."/>
            <person name="Saif S."/>
            <person name="Shea T."/>
            <person name="Sykes S."/>
            <person name="Wortman J."/>
            <person name="Nusbaum C."/>
            <person name="Birren B."/>
        </authorList>
    </citation>
    <scope>NUCLEOTIDE SEQUENCE</scope>
    <source>
        <strain evidence="11">Fo47</strain>
    </source>
</reference>
<name>W9JD71_FUSOX</name>
<dbReference type="InterPro" id="IPR029058">
    <property type="entry name" value="AB_hydrolase_fold"/>
</dbReference>
<dbReference type="Gene3D" id="3.40.50.1820">
    <property type="entry name" value="alpha/beta hydrolase"/>
    <property type="match status" value="1"/>
</dbReference>
<evidence type="ECO:0000256" key="9">
    <source>
        <dbReference type="ARBA" id="ARBA00034075"/>
    </source>
</evidence>
<evidence type="ECO:0000313" key="11">
    <source>
        <dbReference type="EMBL" id="EWZ28409.1"/>
    </source>
</evidence>
<dbReference type="GO" id="GO:0045493">
    <property type="term" value="P:xylan catabolic process"/>
    <property type="evidence" value="ECO:0007669"/>
    <property type="project" value="UniProtKB-KW"/>
</dbReference>
<dbReference type="HOGENOM" id="CLU_014819_1_0_1"/>
<dbReference type="EMBL" id="JH717925">
    <property type="protein sequence ID" value="EWZ28409.1"/>
    <property type="molecule type" value="Genomic_DNA"/>
</dbReference>
<protein>
    <recommendedName>
        <fullName evidence="10">Carboxylic ester hydrolase</fullName>
        <ecNumber evidence="10">3.1.1.-</ecNumber>
    </recommendedName>
</protein>
<organism evidence="11">
    <name type="scientific">Fusarium oxysporum Fo47</name>
    <dbReference type="NCBI Taxonomy" id="660027"/>
    <lineage>
        <taxon>Eukaryota</taxon>
        <taxon>Fungi</taxon>
        <taxon>Dikarya</taxon>
        <taxon>Ascomycota</taxon>
        <taxon>Pezizomycotina</taxon>
        <taxon>Sordariomycetes</taxon>
        <taxon>Hypocreomycetidae</taxon>
        <taxon>Hypocreales</taxon>
        <taxon>Nectriaceae</taxon>
        <taxon>Fusarium</taxon>
        <taxon>Fusarium oxysporum species complex</taxon>
    </lineage>
</organism>
<dbReference type="AlphaFoldDB" id="W9JD71"/>